<proteinExistence type="predicted"/>
<organism evidence="2 3">
    <name type="scientific">Actinoalloteichus hymeniacidonis</name>
    <dbReference type="NCBI Taxonomy" id="340345"/>
    <lineage>
        <taxon>Bacteria</taxon>
        <taxon>Bacillati</taxon>
        <taxon>Actinomycetota</taxon>
        <taxon>Actinomycetes</taxon>
        <taxon>Pseudonocardiales</taxon>
        <taxon>Pseudonocardiaceae</taxon>
        <taxon>Actinoalloteichus</taxon>
    </lineage>
</organism>
<evidence type="ECO:0000313" key="3">
    <source>
        <dbReference type="Proteomes" id="UP000095210"/>
    </source>
</evidence>
<dbReference type="Pfam" id="PF00691">
    <property type="entry name" value="OmpA"/>
    <property type="match status" value="1"/>
</dbReference>
<reference evidence="3" key="1">
    <citation type="submission" date="2016-03" db="EMBL/GenBank/DDBJ databases">
        <title>Complete genome sequence of the type strain Actinoalloteichus hymeniacidonis DSM 45092.</title>
        <authorList>
            <person name="Schaffert L."/>
            <person name="Albersmeier A."/>
            <person name="Winkler A."/>
            <person name="Kalinowski J."/>
            <person name="Zotchev S."/>
            <person name="Ruckert C."/>
        </authorList>
    </citation>
    <scope>NUCLEOTIDE SEQUENCE [LARGE SCALE GENOMIC DNA]</scope>
    <source>
        <strain evidence="3">HPA177(T) (DSM 45092(T))</strain>
    </source>
</reference>
<dbReference type="EMBL" id="CP014859">
    <property type="protein sequence ID" value="AOS65809.1"/>
    <property type="molecule type" value="Genomic_DNA"/>
</dbReference>
<evidence type="ECO:0000313" key="2">
    <source>
        <dbReference type="EMBL" id="AOS65809.1"/>
    </source>
</evidence>
<dbReference type="AlphaFoldDB" id="A0AAC9HUG1"/>
<accession>A0AAC9HUG1</accession>
<name>A0AAC9HUG1_9PSEU</name>
<dbReference type="InterPro" id="IPR006665">
    <property type="entry name" value="OmpA-like"/>
</dbReference>
<dbReference type="Gene3D" id="3.40.1520.20">
    <property type="match status" value="1"/>
</dbReference>
<sequence>MVHRQLPRVGRTQSWRWLAMLVLVPAVLSTAGMIWPGAAIEETLTRRSEEILTESRISFTGVEVRGRDVRLSGIPAGRRSEAKAKLEEVPGVRTVNTVTTDDSAGGTMSVIPRGRQLAVFGLVPDEATKDRLLGEIRARRDGREVVDAVLIARGAVLPADPGLVAEVMAGVPAETADTVSMYWWSDTLMLTGPVIDEETVVELRSVMHDLLPAEIRLEDRTWQARLGETATFGAEAFQESVSTVLADGGGLRFAAGSTRLTAAGAEVLNRLAGLLRVAPGMPVVLESHAPEGESELAGARAEAVRAQLLDQGVSGSLVTMRSSPDIADDSDVDVVDVQIG</sequence>
<dbReference type="KEGG" id="ahm:TL08_25155"/>
<gene>
    <name evidence="2" type="ORF">TL08_25155</name>
</gene>
<dbReference type="Gene3D" id="3.30.1330.60">
    <property type="entry name" value="OmpA-like domain"/>
    <property type="match status" value="1"/>
</dbReference>
<dbReference type="InterPro" id="IPR036737">
    <property type="entry name" value="OmpA-like_sf"/>
</dbReference>
<feature type="domain" description="OmpA-like" evidence="1">
    <location>
        <begin position="252"/>
        <end position="319"/>
    </location>
</feature>
<evidence type="ECO:0000259" key="1">
    <source>
        <dbReference type="Pfam" id="PF00691"/>
    </source>
</evidence>
<dbReference type="SUPFAM" id="SSF103088">
    <property type="entry name" value="OmpA-like"/>
    <property type="match status" value="1"/>
</dbReference>
<keyword evidence="3" id="KW-1185">Reference proteome</keyword>
<protein>
    <submittedName>
        <fullName evidence="2">OmpA family</fullName>
    </submittedName>
</protein>
<dbReference type="Proteomes" id="UP000095210">
    <property type="component" value="Chromosome"/>
</dbReference>